<evidence type="ECO:0000313" key="2">
    <source>
        <dbReference type="EMBL" id="OIN57340.1"/>
    </source>
</evidence>
<dbReference type="CDD" id="cd00009">
    <property type="entry name" value="AAA"/>
    <property type="match status" value="1"/>
</dbReference>
<dbReference type="PANTHER" id="PTHR42759:SF1">
    <property type="entry name" value="MAGNESIUM-CHELATASE SUBUNIT CHLD"/>
    <property type="match status" value="1"/>
</dbReference>
<dbReference type="PANTHER" id="PTHR42759">
    <property type="entry name" value="MOXR FAMILY PROTEIN"/>
    <property type="match status" value="1"/>
</dbReference>
<name>A0A1S2VFZ6_9BACT</name>
<dbReference type="SUPFAM" id="SSF52540">
    <property type="entry name" value="P-loop containing nucleoside triphosphate hydrolases"/>
    <property type="match status" value="1"/>
</dbReference>
<dbReference type="Pfam" id="PF07728">
    <property type="entry name" value="AAA_5"/>
    <property type="match status" value="1"/>
</dbReference>
<proteinExistence type="predicted"/>
<dbReference type="RefSeq" id="WP_071505051.1">
    <property type="nucleotide sequence ID" value="NZ_MORL01000013.1"/>
</dbReference>
<dbReference type="OrthoDB" id="9783370at2"/>
<organism evidence="2 3">
    <name type="scientific">Arsenicibacter rosenii</name>
    <dbReference type="NCBI Taxonomy" id="1750698"/>
    <lineage>
        <taxon>Bacteria</taxon>
        <taxon>Pseudomonadati</taxon>
        <taxon>Bacteroidota</taxon>
        <taxon>Cytophagia</taxon>
        <taxon>Cytophagales</taxon>
        <taxon>Spirosomataceae</taxon>
        <taxon>Arsenicibacter</taxon>
    </lineage>
</organism>
<evidence type="ECO:0000313" key="3">
    <source>
        <dbReference type="Proteomes" id="UP000181790"/>
    </source>
</evidence>
<accession>A0A1S2VFZ6</accession>
<dbReference type="InterPro" id="IPR027417">
    <property type="entry name" value="P-loop_NTPase"/>
</dbReference>
<gene>
    <name evidence="2" type="ORF">BLX24_20400</name>
</gene>
<reference evidence="2 3" key="1">
    <citation type="submission" date="2016-10" db="EMBL/GenBank/DDBJ databases">
        <title>Arsenicibacter rosenii gen. nov., sp. nov., an efficient arsenic-methylating bacterium isolated from an arsenic-contaminated paddy soil.</title>
        <authorList>
            <person name="Huang K."/>
        </authorList>
    </citation>
    <scope>NUCLEOTIDE SEQUENCE [LARGE SCALE GENOMIC DNA]</scope>
    <source>
        <strain evidence="2 3">SM-1</strain>
    </source>
</reference>
<sequence>MKEHFSGTNQYVATRELSIAVNAAIALQKPLLIKGEPGTGKTLLAYEIAGALQKKLFTWHVKSTTTAQQGLYEYDAVSRLRDSQLGDGRIGDLDSYIKKGKLWEAFDADEQAVLLIDEIDKADIEFPNDLLQELDRMEFYCYELRRTISARHRPIVIITSNNEKELPDAFLRRCFFHYIRFPDKDTMEQIVKVHFPVLPQELMTKALSVFFSIRDVKALKKKPSTSELIDWIRLLLVSGVTEEDLTDLEALNELPPYIGSLLKNEQDTVLLTALKQKGKRPY</sequence>
<feature type="domain" description="AAA+ ATPase" evidence="1">
    <location>
        <begin position="27"/>
        <end position="185"/>
    </location>
</feature>
<dbReference type="InterPro" id="IPR011704">
    <property type="entry name" value="ATPase_dyneun-rel_AAA"/>
</dbReference>
<dbReference type="GO" id="GO:0016887">
    <property type="term" value="F:ATP hydrolysis activity"/>
    <property type="evidence" value="ECO:0007669"/>
    <property type="project" value="InterPro"/>
</dbReference>
<comment type="caution">
    <text evidence="2">The sequence shown here is derived from an EMBL/GenBank/DDBJ whole genome shotgun (WGS) entry which is preliminary data.</text>
</comment>
<dbReference type="SMART" id="SM00382">
    <property type="entry name" value="AAA"/>
    <property type="match status" value="1"/>
</dbReference>
<dbReference type="InterPro" id="IPR003593">
    <property type="entry name" value="AAA+_ATPase"/>
</dbReference>
<dbReference type="GO" id="GO:0005524">
    <property type="term" value="F:ATP binding"/>
    <property type="evidence" value="ECO:0007669"/>
    <property type="project" value="InterPro"/>
</dbReference>
<dbReference type="Gene3D" id="3.40.50.300">
    <property type="entry name" value="P-loop containing nucleotide triphosphate hydrolases"/>
    <property type="match status" value="1"/>
</dbReference>
<dbReference type="EMBL" id="MORL01000013">
    <property type="protein sequence ID" value="OIN57340.1"/>
    <property type="molecule type" value="Genomic_DNA"/>
</dbReference>
<evidence type="ECO:0000259" key="1">
    <source>
        <dbReference type="SMART" id="SM00382"/>
    </source>
</evidence>
<keyword evidence="3" id="KW-1185">Reference proteome</keyword>
<protein>
    <submittedName>
        <fullName evidence="2">AAA family ATPase</fullName>
    </submittedName>
</protein>
<dbReference type="InterPro" id="IPR050764">
    <property type="entry name" value="CbbQ/NirQ/NorQ/GpvN"/>
</dbReference>
<dbReference type="AlphaFoldDB" id="A0A1S2VFZ6"/>
<dbReference type="Proteomes" id="UP000181790">
    <property type="component" value="Unassembled WGS sequence"/>
</dbReference>